<feature type="transmembrane region" description="Helical" evidence="8">
    <location>
        <begin position="138"/>
        <end position="156"/>
    </location>
</feature>
<keyword evidence="2" id="KW-1003">Cell membrane</keyword>
<feature type="transmembrane region" description="Helical" evidence="8">
    <location>
        <begin position="377"/>
        <end position="402"/>
    </location>
</feature>
<evidence type="ECO:0000256" key="8">
    <source>
        <dbReference type="SAM" id="Phobius"/>
    </source>
</evidence>
<protein>
    <recommendedName>
        <fullName evidence="9">Glycosyltransferase RgtA/B/C/D-like domain-containing protein</fullName>
    </recommendedName>
</protein>
<keyword evidence="6 8" id="KW-1133">Transmembrane helix</keyword>
<dbReference type="Pfam" id="PF13231">
    <property type="entry name" value="PMT_2"/>
    <property type="match status" value="1"/>
</dbReference>
<dbReference type="Proteomes" id="UP000034508">
    <property type="component" value="Unassembled WGS sequence"/>
</dbReference>
<evidence type="ECO:0000256" key="1">
    <source>
        <dbReference type="ARBA" id="ARBA00004651"/>
    </source>
</evidence>
<evidence type="ECO:0000313" key="11">
    <source>
        <dbReference type="Proteomes" id="UP000034508"/>
    </source>
</evidence>
<feature type="transmembrane region" description="Helical" evidence="8">
    <location>
        <begin position="114"/>
        <end position="132"/>
    </location>
</feature>
<evidence type="ECO:0000256" key="7">
    <source>
        <dbReference type="ARBA" id="ARBA00023136"/>
    </source>
</evidence>
<keyword evidence="3" id="KW-0328">Glycosyltransferase</keyword>
<feature type="transmembrane region" description="Helical" evidence="8">
    <location>
        <begin position="84"/>
        <end position="105"/>
    </location>
</feature>
<evidence type="ECO:0000256" key="2">
    <source>
        <dbReference type="ARBA" id="ARBA00022475"/>
    </source>
</evidence>
<dbReference type="InterPro" id="IPR050297">
    <property type="entry name" value="LipidA_mod_glycosyltrf_83"/>
</dbReference>
<dbReference type="PANTHER" id="PTHR33908:SF3">
    <property type="entry name" value="UNDECAPRENYL PHOSPHATE-ALPHA-4-AMINO-4-DEOXY-L-ARABINOSE ARABINOSYL TRANSFERASE"/>
    <property type="match status" value="1"/>
</dbReference>
<dbReference type="GO" id="GO:0016763">
    <property type="term" value="F:pentosyltransferase activity"/>
    <property type="evidence" value="ECO:0007669"/>
    <property type="project" value="TreeGrafter"/>
</dbReference>
<keyword evidence="7 8" id="KW-0472">Membrane</keyword>
<evidence type="ECO:0000256" key="6">
    <source>
        <dbReference type="ARBA" id="ARBA00022989"/>
    </source>
</evidence>
<reference evidence="10 11" key="1">
    <citation type="journal article" date="2015" name="Nature">
        <title>rRNA introns, odd ribosomes, and small enigmatic genomes across a large radiation of phyla.</title>
        <authorList>
            <person name="Brown C.T."/>
            <person name="Hug L.A."/>
            <person name="Thomas B.C."/>
            <person name="Sharon I."/>
            <person name="Castelle C.J."/>
            <person name="Singh A."/>
            <person name="Wilkins M.J."/>
            <person name="Williams K.H."/>
            <person name="Banfield J.F."/>
        </authorList>
    </citation>
    <scope>NUCLEOTIDE SEQUENCE [LARGE SCALE GENOMIC DNA]</scope>
</reference>
<dbReference type="GO" id="GO:0010041">
    <property type="term" value="P:response to iron(III) ion"/>
    <property type="evidence" value="ECO:0007669"/>
    <property type="project" value="TreeGrafter"/>
</dbReference>
<sequence length="542" mass="63094">MKLLLLLIILIGAFFRFYQLNNFPVQLNHDEITQLYDAISIAQTGRDIYGNFLPTMFVSINDFKPPFYTYITAVTYLIFGNHEVIIRLPSAFFGTILVLVIFYFTKNIFKDDKIAIFASIVTAVSPFEIFFSRKGFESGIGIFFVLLGFTLLLIYIKKKYILSLMAGLIFLAFSMYVYFAQAVLVPLFLLGFLWLFWGDVKKAGLKRWLLPLALWFVLITPLIWIIISDEGSRYRSQTVFLIQDVNLGKQLELGGLQWQVIFDYALNKYLKQFDPIYMFGNGLDLTNQGPLSMGPLYLFQLPFLLLGVYFFIKMPNLTKEKKFICSLVVLGMLPSGLTFEDFSLHRSIIVFTMLNILSAVGMANFVDWLYGFRKRRFLLAATSSLVTVVITLNIAYFLHMYFVNYPFEKSQSIQYPFKQVALYAWSKHNEYDQIVFDPYFGQAAPIIGTGAHYYFGYYGNYLPSSMQKEYRIGMKPREVLFDKFSIRKIEWNDDIKLQNTLLILSSWTVDPKILDKNRDRIVQTFYFYDKQSAFYAINYENP</sequence>
<keyword evidence="4" id="KW-0808">Transferase</keyword>
<dbReference type="GO" id="GO:0009103">
    <property type="term" value="P:lipopolysaccharide biosynthetic process"/>
    <property type="evidence" value="ECO:0007669"/>
    <property type="project" value="UniProtKB-ARBA"/>
</dbReference>
<dbReference type="PANTHER" id="PTHR33908">
    <property type="entry name" value="MANNOSYLTRANSFERASE YKCB-RELATED"/>
    <property type="match status" value="1"/>
</dbReference>
<gene>
    <name evidence="10" type="ORF">US31_C0004G0041</name>
</gene>
<keyword evidence="5 8" id="KW-0812">Transmembrane</keyword>
<accession>A0A0G0I2G9</accession>
<dbReference type="AlphaFoldDB" id="A0A0G0I2G9"/>
<feature type="transmembrane region" description="Helical" evidence="8">
    <location>
        <begin position="168"/>
        <end position="196"/>
    </location>
</feature>
<feature type="transmembrane region" description="Helical" evidence="8">
    <location>
        <begin position="208"/>
        <end position="227"/>
    </location>
</feature>
<dbReference type="GO" id="GO:0005886">
    <property type="term" value="C:plasma membrane"/>
    <property type="evidence" value="ECO:0007669"/>
    <property type="project" value="UniProtKB-SubCell"/>
</dbReference>
<feature type="transmembrane region" description="Helical" evidence="8">
    <location>
        <begin position="296"/>
        <end position="312"/>
    </location>
</feature>
<feature type="transmembrane region" description="Helical" evidence="8">
    <location>
        <begin position="348"/>
        <end position="370"/>
    </location>
</feature>
<comment type="caution">
    <text evidence="10">The sequence shown here is derived from an EMBL/GenBank/DDBJ whole genome shotgun (WGS) entry which is preliminary data.</text>
</comment>
<name>A0A0G0I2G9_9BACT</name>
<evidence type="ECO:0000256" key="4">
    <source>
        <dbReference type="ARBA" id="ARBA00022679"/>
    </source>
</evidence>
<evidence type="ECO:0000256" key="3">
    <source>
        <dbReference type="ARBA" id="ARBA00022676"/>
    </source>
</evidence>
<evidence type="ECO:0000256" key="5">
    <source>
        <dbReference type="ARBA" id="ARBA00022692"/>
    </source>
</evidence>
<comment type="subcellular location">
    <subcellularLocation>
        <location evidence="1">Cell membrane</location>
        <topology evidence="1">Multi-pass membrane protein</topology>
    </subcellularLocation>
</comment>
<feature type="domain" description="Glycosyltransferase RgtA/B/C/D-like" evidence="9">
    <location>
        <begin position="64"/>
        <end position="224"/>
    </location>
</feature>
<evidence type="ECO:0000313" key="10">
    <source>
        <dbReference type="EMBL" id="KKQ18479.1"/>
    </source>
</evidence>
<dbReference type="InterPro" id="IPR038731">
    <property type="entry name" value="RgtA/B/C-like"/>
</dbReference>
<proteinExistence type="predicted"/>
<evidence type="ECO:0000259" key="9">
    <source>
        <dbReference type="Pfam" id="PF13231"/>
    </source>
</evidence>
<dbReference type="EMBL" id="LBSM01000004">
    <property type="protein sequence ID" value="KKQ18479.1"/>
    <property type="molecule type" value="Genomic_DNA"/>
</dbReference>
<organism evidence="10 11">
    <name type="scientific">Berkelbacteria bacterium GW2011_GWA1_36_9</name>
    <dbReference type="NCBI Taxonomy" id="1618331"/>
    <lineage>
        <taxon>Bacteria</taxon>
        <taxon>Candidatus Berkelbacteria</taxon>
    </lineage>
</organism>